<dbReference type="Pfam" id="PF10824">
    <property type="entry name" value="T7SS_ESX_EspC"/>
    <property type="match status" value="1"/>
</dbReference>
<dbReference type="EMBL" id="AP035881">
    <property type="protein sequence ID" value="BFP47785.1"/>
    <property type="molecule type" value="Genomic_DNA"/>
</dbReference>
<feature type="compositionally biased region" description="Polar residues" evidence="1">
    <location>
        <begin position="22"/>
        <end position="39"/>
    </location>
</feature>
<evidence type="ECO:0000256" key="1">
    <source>
        <dbReference type="SAM" id="MobiDB-lite"/>
    </source>
</evidence>
<reference evidence="2" key="1">
    <citation type="submission" date="2024-07" db="EMBL/GenBank/DDBJ databases">
        <title>Complete genome sequences of cellulolytic bacteria, Kitasatospora sp. CMC57 and Streptomyces sp. CMC78, isolated from Japanese agricultural soil.</title>
        <authorList>
            <person name="Hashimoto T."/>
            <person name="Ito M."/>
            <person name="Iwamoto M."/>
            <person name="Fukahori D."/>
            <person name="Shoda T."/>
            <person name="Sakoda M."/>
            <person name="Morohoshi T."/>
            <person name="Mitsuboshi M."/>
            <person name="Nishizawa T."/>
        </authorList>
    </citation>
    <scope>NUCLEOTIDE SEQUENCE</scope>
    <source>
        <strain evidence="2">CMC57</strain>
    </source>
</reference>
<evidence type="ECO:0000313" key="2">
    <source>
        <dbReference type="EMBL" id="BFP47785.1"/>
    </source>
</evidence>
<feature type="region of interest" description="Disordered" evidence="1">
    <location>
        <begin position="1"/>
        <end position="46"/>
    </location>
</feature>
<dbReference type="GO" id="GO:0009306">
    <property type="term" value="P:protein secretion"/>
    <property type="evidence" value="ECO:0007669"/>
    <property type="project" value="InterPro"/>
</dbReference>
<sequence>MRDVNITTGGVRRVGDSMGELSRQTKSRLSGALDSSETAGTLDPGWSSAATLRECAGDWERHMVLLADRLQRLSEQLHGSADEYDAADAEADARMRAAMSDLGKV</sequence>
<dbReference type="InterPro" id="IPR022536">
    <property type="entry name" value="EspC"/>
</dbReference>
<accession>A0AB33K8P8</accession>
<proteinExistence type="predicted"/>
<evidence type="ECO:0008006" key="3">
    <source>
        <dbReference type="Google" id="ProtNLM"/>
    </source>
</evidence>
<dbReference type="Gene3D" id="1.10.287.1060">
    <property type="entry name" value="ESAT-6-like"/>
    <property type="match status" value="1"/>
</dbReference>
<dbReference type="AlphaFoldDB" id="A0AB33K8P8"/>
<organism evidence="2">
    <name type="scientific">Kitasatospora sp. CMC57</name>
    <dbReference type="NCBI Taxonomy" id="3231513"/>
    <lineage>
        <taxon>Bacteria</taxon>
        <taxon>Bacillati</taxon>
        <taxon>Actinomycetota</taxon>
        <taxon>Actinomycetes</taxon>
        <taxon>Kitasatosporales</taxon>
        <taxon>Streptomycetaceae</taxon>
        <taxon>Kitasatospora</taxon>
    </lineage>
</organism>
<protein>
    <recommendedName>
        <fullName evidence="3">Excreted virulence factor EspC (Type VII ESX diderm)</fullName>
    </recommendedName>
</protein>
<gene>
    <name evidence="2" type="ORF">KCMC57_41530</name>
</gene>
<name>A0AB33K8P8_9ACTN</name>